<dbReference type="EMBL" id="LAZR01032142">
    <property type="protein sequence ID" value="KKL51743.1"/>
    <property type="molecule type" value="Genomic_DNA"/>
</dbReference>
<evidence type="ECO:0000313" key="3">
    <source>
        <dbReference type="EMBL" id="KKL51743.1"/>
    </source>
</evidence>
<dbReference type="AlphaFoldDB" id="A0A0F9CQW2"/>
<evidence type="ECO:0000313" key="2">
    <source>
        <dbReference type="EMBL" id="KKL51714.1"/>
    </source>
</evidence>
<protein>
    <submittedName>
        <fullName evidence="3">Uncharacterized protein</fullName>
    </submittedName>
</protein>
<evidence type="ECO:0000313" key="1">
    <source>
        <dbReference type="EMBL" id="KKK56848.1"/>
    </source>
</evidence>
<gene>
    <name evidence="3" type="ORF">LCGC14_2292440</name>
    <name evidence="2" type="ORF">LCGC14_2292730</name>
    <name evidence="1" type="ORF">LCGC14_3060420</name>
</gene>
<name>A0A0F9CQW2_9ZZZZ</name>
<sequence length="68" mass="7308">MKGFKTVAFNVVMTIIALVKVFNPDAELPDTVAVQASVDLVDAGFLSAWGTINLILRGLTDSPIFKKV</sequence>
<accession>A0A0F9CQW2</accession>
<comment type="caution">
    <text evidence="3">The sequence shown here is derived from an EMBL/GenBank/DDBJ whole genome shotgun (WGS) entry which is preliminary data.</text>
</comment>
<reference evidence="3" key="1">
    <citation type="journal article" date="2015" name="Nature">
        <title>Complex archaea that bridge the gap between prokaryotes and eukaryotes.</title>
        <authorList>
            <person name="Spang A."/>
            <person name="Saw J.H."/>
            <person name="Jorgensen S.L."/>
            <person name="Zaremba-Niedzwiedzka K."/>
            <person name="Martijn J."/>
            <person name="Lind A.E."/>
            <person name="van Eijk R."/>
            <person name="Schleper C."/>
            <person name="Guy L."/>
            <person name="Ettema T.J."/>
        </authorList>
    </citation>
    <scope>NUCLEOTIDE SEQUENCE</scope>
</reference>
<dbReference type="EMBL" id="LAZR01032151">
    <property type="protein sequence ID" value="KKL51714.1"/>
    <property type="molecule type" value="Genomic_DNA"/>
</dbReference>
<organism evidence="3">
    <name type="scientific">marine sediment metagenome</name>
    <dbReference type="NCBI Taxonomy" id="412755"/>
    <lineage>
        <taxon>unclassified sequences</taxon>
        <taxon>metagenomes</taxon>
        <taxon>ecological metagenomes</taxon>
    </lineage>
</organism>
<proteinExistence type="predicted"/>
<dbReference type="EMBL" id="LAZR01064786">
    <property type="protein sequence ID" value="KKK56848.1"/>
    <property type="molecule type" value="Genomic_DNA"/>
</dbReference>